<evidence type="ECO:0000313" key="6">
    <source>
        <dbReference type="Proteomes" id="UP000184368"/>
    </source>
</evidence>
<dbReference type="STRING" id="1302690.BUE76_18880"/>
<dbReference type="PANTHER" id="PTHR43110">
    <property type="entry name" value="THIOL PEROXIDASE"/>
    <property type="match status" value="1"/>
</dbReference>
<dbReference type="InterPro" id="IPR013766">
    <property type="entry name" value="Thioredoxin_domain"/>
</dbReference>
<keyword evidence="2" id="KW-0676">Redox-active center</keyword>
<feature type="domain" description="Thioredoxin" evidence="4">
    <location>
        <begin position="3"/>
        <end position="156"/>
    </location>
</feature>
<dbReference type="Gene3D" id="3.40.30.10">
    <property type="entry name" value="Glutaredoxin"/>
    <property type="match status" value="1"/>
</dbReference>
<accession>A0A1M5FM46</accession>
<evidence type="ECO:0000256" key="1">
    <source>
        <dbReference type="ARBA" id="ARBA00023002"/>
    </source>
</evidence>
<dbReference type="RefSeq" id="WP_073045635.1">
    <property type="nucleotide sequence ID" value="NZ_FQUO01000014.1"/>
</dbReference>
<organism evidence="5 6">
    <name type="scientific">Cnuella takakiae</name>
    <dbReference type="NCBI Taxonomy" id="1302690"/>
    <lineage>
        <taxon>Bacteria</taxon>
        <taxon>Pseudomonadati</taxon>
        <taxon>Bacteroidota</taxon>
        <taxon>Chitinophagia</taxon>
        <taxon>Chitinophagales</taxon>
        <taxon>Chitinophagaceae</taxon>
        <taxon>Cnuella</taxon>
    </lineage>
</organism>
<dbReference type="GO" id="GO:0016209">
    <property type="term" value="F:antioxidant activity"/>
    <property type="evidence" value="ECO:0007669"/>
    <property type="project" value="InterPro"/>
</dbReference>
<evidence type="ECO:0000256" key="2">
    <source>
        <dbReference type="ARBA" id="ARBA00023284"/>
    </source>
</evidence>
<gene>
    <name evidence="5" type="ORF">SAMN05444008_11467</name>
</gene>
<dbReference type="OrthoDB" id="9809746at2"/>
<evidence type="ECO:0000259" key="4">
    <source>
        <dbReference type="PROSITE" id="PS51352"/>
    </source>
</evidence>
<protein>
    <submittedName>
        <fullName evidence="5">Peroxiredoxin</fullName>
    </submittedName>
</protein>
<evidence type="ECO:0000313" key="5">
    <source>
        <dbReference type="EMBL" id="SHF92563.1"/>
    </source>
</evidence>
<dbReference type="SUPFAM" id="SSF52833">
    <property type="entry name" value="Thioredoxin-like"/>
    <property type="match status" value="1"/>
</dbReference>
<keyword evidence="1" id="KW-0560">Oxidoreductase</keyword>
<dbReference type="InterPro" id="IPR000866">
    <property type="entry name" value="AhpC/TSA"/>
</dbReference>
<feature type="active site" description="Cysteine sulfenic acid (-SOH) intermediate; for peroxidase activity" evidence="3">
    <location>
        <position position="45"/>
    </location>
</feature>
<sequence length="158" mass="17682">MAIQIGQQAPDFTLVNIEKQPVSLSSFKGQNVVLLFFPLAFSSVCTAELCSVRDEMARYNNLETKVIGISIDSLFTLAKYKEDQQYNFELLSDFNKEVSAAYGALYSEFFGMKGVSKRAAFVIDREGVVRYAEVLEDAGQQPNFTLILKTLEELPLTV</sequence>
<dbReference type="EMBL" id="FQUO01000014">
    <property type="protein sequence ID" value="SHF92563.1"/>
    <property type="molecule type" value="Genomic_DNA"/>
</dbReference>
<dbReference type="InterPro" id="IPR050455">
    <property type="entry name" value="Tpx_Peroxidase_subfamily"/>
</dbReference>
<dbReference type="PANTHER" id="PTHR43110:SF1">
    <property type="entry name" value="THIOL PEROXIDASE"/>
    <property type="match status" value="1"/>
</dbReference>
<dbReference type="AlphaFoldDB" id="A0A1M5FM46"/>
<dbReference type="Proteomes" id="UP000184368">
    <property type="component" value="Unassembled WGS sequence"/>
</dbReference>
<evidence type="ECO:0000256" key="3">
    <source>
        <dbReference type="PIRSR" id="PIRSR000239-1"/>
    </source>
</evidence>
<dbReference type="GO" id="GO:0016491">
    <property type="term" value="F:oxidoreductase activity"/>
    <property type="evidence" value="ECO:0007669"/>
    <property type="project" value="UniProtKB-KW"/>
</dbReference>
<reference evidence="5 6" key="1">
    <citation type="submission" date="2016-11" db="EMBL/GenBank/DDBJ databases">
        <authorList>
            <person name="Jaros S."/>
            <person name="Januszkiewicz K."/>
            <person name="Wedrychowicz H."/>
        </authorList>
    </citation>
    <scope>NUCLEOTIDE SEQUENCE [LARGE SCALE GENOMIC DNA]</scope>
    <source>
        <strain evidence="5 6">DSM 26897</strain>
    </source>
</reference>
<keyword evidence="6" id="KW-1185">Reference proteome</keyword>
<dbReference type="InterPro" id="IPR036249">
    <property type="entry name" value="Thioredoxin-like_sf"/>
</dbReference>
<dbReference type="PROSITE" id="PS51352">
    <property type="entry name" value="THIOREDOXIN_2"/>
    <property type="match status" value="1"/>
</dbReference>
<dbReference type="InterPro" id="IPR024706">
    <property type="entry name" value="Peroxiredoxin_AhpC-typ"/>
</dbReference>
<dbReference type="Pfam" id="PF00578">
    <property type="entry name" value="AhpC-TSA"/>
    <property type="match status" value="1"/>
</dbReference>
<proteinExistence type="predicted"/>
<dbReference type="PIRSF" id="PIRSF000239">
    <property type="entry name" value="AHPC"/>
    <property type="match status" value="1"/>
</dbReference>
<name>A0A1M5FM46_9BACT</name>